<feature type="region of interest" description="Disordered" evidence="1">
    <location>
        <begin position="195"/>
        <end position="230"/>
    </location>
</feature>
<organism evidence="3 4">
    <name type="scientific">Drosophila hydei</name>
    <name type="common">Fruit fly</name>
    <dbReference type="NCBI Taxonomy" id="7224"/>
    <lineage>
        <taxon>Eukaryota</taxon>
        <taxon>Metazoa</taxon>
        <taxon>Ecdysozoa</taxon>
        <taxon>Arthropoda</taxon>
        <taxon>Hexapoda</taxon>
        <taxon>Insecta</taxon>
        <taxon>Pterygota</taxon>
        <taxon>Neoptera</taxon>
        <taxon>Endopterygota</taxon>
        <taxon>Diptera</taxon>
        <taxon>Brachycera</taxon>
        <taxon>Muscomorpha</taxon>
        <taxon>Ephydroidea</taxon>
        <taxon>Drosophilidae</taxon>
        <taxon>Drosophila</taxon>
    </lineage>
</organism>
<keyword evidence="2" id="KW-1133">Transmembrane helix</keyword>
<dbReference type="Proteomes" id="UP000504633">
    <property type="component" value="Unplaced"/>
</dbReference>
<feature type="transmembrane region" description="Helical" evidence="2">
    <location>
        <begin position="88"/>
        <end position="108"/>
    </location>
</feature>
<dbReference type="OrthoDB" id="7859554at2759"/>
<feature type="region of interest" description="Disordered" evidence="1">
    <location>
        <begin position="128"/>
        <end position="157"/>
    </location>
</feature>
<evidence type="ECO:0000313" key="3">
    <source>
        <dbReference type="Proteomes" id="UP000504633"/>
    </source>
</evidence>
<dbReference type="AlphaFoldDB" id="A0A6J1M050"/>
<accession>A0A6J1M050</accession>
<evidence type="ECO:0000256" key="2">
    <source>
        <dbReference type="SAM" id="Phobius"/>
    </source>
</evidence>
<sequence length="230" mass="27234">MNPVCETDISSPLCQQWMSLVCARCRDLFADAATDVWAAWWHDATPAFYKDVTEMTVYDCEKLKHLLELQAAAYSPNQIVVQHTEFAFWQKLALICIYVVILVLLVAVCRRWRKKSYVARQPIDNEREELQQDSSTSILPDETAPPPARRRPKKKQDFKTWMHRMCRPIFVHNTGALHRRQQKYEQNKQLQRVVNERNIEKWTKARHKEPKRENENNETKENKHTNESSL</sequence>
<feature type="compositionally biased region" description="Basic and acidic residues" evidence="1">
    <location>
        <begin position="210"/>
        <end position="230"/>
    </location>
</feature>
<dbReference type="OMA" id="CKSWMRR"/>
<evidence type="ECO:0000313" key="4">
    <source>
        <dbReference type="RefSeq" id="XP_023172272.2"/>
    </source>
</evidence>
<dbReference type="KEGG" id="dhe:111600422"/>
<evidence type="ECO:0000256" key="1">
    <source>
        <dbReference type="SAM" id="MobiDB-lite"/>
    </source>
</evidence>
<proteinExistence type="predicted"/>
<dbReference type="GeneID" id="111600422"/>
<reference evidence="4" key="1">
    <citation type="submission" date="2025-08" db="UniProtKB">
        <authorList>
            <consortium name="RefSeq"/>
        </authorList>
    </citation>
    <scope>IDENTIFICATION</scope>
    <source>
        <strain evidence="4">15085-1641.00</strain>
        <tissue evidence="4">Whole body</tissue>
    </source>
</reference>
<keyword evidence="2" id="KW-0472">Membrane</keyword>
<name>A0A6J1M050_DROHY</name>
<keyword evidence="3" id="KW-1185">Reference proteome</keyword>
<protein>
    <submittedName>
        <fullName evidence="4">Uncharacterized protein LOC111600422</fullName>
    </submittedName>
</protein>
<dbReference type="RefSeq" id="XP_023172272.2">
    <property type="nucleotide sequence ID" value="XM_023316504.2"/>
</dbReference>
<gene>
    <name evidence="4" type="primary">LOC111600422</name>
</gene>
<keyword evidence="2" id="KW-0812">Transmembrane</keyword>